<dbReference type="InterPro" id="IPR001375">
    <property type="entry name" value="Peptidase_S9_cat"/>
</dbReference>
<dbReference type="PANTHER" id="PTHR11731">
    <property type="entry name" value="PROTEASE FAMILY S9B,C DIPEPTIDYL-PEPTIDASE IV-RELATED"/>
    <property type="match status" value="1"/>
</dbReference>
<dbReference type="Pfam" id="PF00326">
    <property type="entry name" value="Peptidase_S9"/>
    <property type="match status" value="1"/>
</dbReference>
<dbReference type="SUPFAM" id="SSF82171">
    <property type="entry name" value="DPP6 N-terminal domain-like"/>
    <property type="match status" value="1"/>
</dbReference>
<dbReference type="Proteomes" id="UP001139409">
    <property type="component" value="Unassembled WGS sequence"/>
</dbReference>
<reference evidence="4" key="1">
    <citation type="submission" date="2021-09" db="EMBL/GenBank/DDBJ databases">
        <title>Fulvivirga sp. isolated from coastal sediment.</title>
        <authorList>
            <person name="Yu H."/>
        </authorList>
    </citation>
    <scope>NUCLEOTIDE SEQUENCE</scope>
    <source>
        <strain evidence="4">1062</strain>
    </source>
</reference>
<dbReference type="GO" id="GO:0008239">
    <property type="term" value="F:dipeptidyl-peptidase activity"/>
    <property type="evidence" value="ECO:0007669"/>
    <property type="project" value="TreeGrafter"/>
</dbReference>
<evidence type="ECO:0000313" key="5">
    <source>
        <dbReference type="Proteomes" id="UP001139409"/>
    </source>
</evidence>
<gene>
    <name evidence="4" type="ORF">LDX50_00060</name>
</gene>
<dbReference type="RefSeq" id="WP_225696355.1">
    <property type="nucleotide sequence ID" value="NZ_JAIXNE010000001.1"/>
</dbReference>
<dbReference type="AlphaFoldDB" id="A0A9X1HK27"/>
<sequence>MKRILIPILIFLLPVLAVAQPGSKTHWTPEGDGYYSTNGDQITLYDLKTQSESVFIGADKLKPAGRDALKVRDFSISEDQSKVLIYTNSKRVWRYDTRGDYWLLDLNSGNLDQLGKSLPESSLMFAKISPDGSMAAYVSEHNVYVEDLATHQISKLTDSKGLPKLINGTFDWAYEEEFSCLDGFRWSPDSKKIAYWQIDANNIRDFLMINTTDSIYAYTIPVEYPKVGETPAAARLGVVDVQSGNTKWMSVPGDDRQNYIPRMEWAGNSEQLILQQLNRKQNQSKLMYADVASGNVSSFYEEADDAWVSIRSSWESGNGWHWLKGGKDFLWITEKDGWRHIYAVNRDGSKETLVTKGDFDVIEPLMVDEKGGYVYYTASPDNATEQYLYRSRINGKGSAERITPMDQAGTHSYQISPDGKFALHSFSNYFTRPMREWVQLPSHKPADPEKSIAADYNPEGGKDSNVEFFQVTTEDGVTMDGYMAYPENFDPSKKYPVLFYVYSEPAGATVKNRWGAGRNGLYNGDMAKDGYFYISMDNRGTPAPKGRAWRKSIYRKIGIVNIRDQAMGAKKLLETHAFLDPERVAVHGWSGGGSATLNLMFQYPEIYKTGISVAAVANQLTYDNIYQERYMGIPQENREDFVNGSPITYAKNLEGNLLYIHGTGDDNVHYQNAEMLIDELIKHGKQFSVMPYPNRSHGIYEGEGTRAHLNTLFTNYLRTHCPPGGK</sequence>
<dbReference type="InterPro" id="IPR002469">
    <property type="entry name" value="Peptidase_S9B_N"/>
</dbReference>
<keyword evidence="5" id="KW-1185">Reference proteome</keyword>
<evidence type="ECO:0000259" key="3">
    <source>
        <dbReference type="Pfam" id="PF00930"/>
    </source>
</evidence>
<dbReference type="SUPFAM" id="SSF53474">
    <property type="entry name" value="alpha/beta-Hydrolases"/>
    <property type="match status" value="1"/>
</dbReference>
<dbReference type="GO" id="GO:0008236">
    <property type="term" value="F:serine-type peptidase activity"/>
    <property type="evidence" value="ECO:0007669"/>
    <property type="project" value="InterPro"/>
</dbReference>
<evidence type="ECO:0000256" key="1">
    <source>
        <dbReference type="SAM" id="SignalP"/>
    </source>
</evidence>
<accession>A0A9X1HK27</accession>
<name>A0A9X1HK27_9BACT</name>
<evidence type="ECO:0000259" key="2">
    <source>
        <dbReference type="Pfam" id="PF00326"/>
    </source>
</evidence>
<protein>
    <submittedName>
        <fullName evidence="4">S9 family peptidase</fullName>
    </submittedName>
</protein>
<comment type="caution">
    <text evidence="4">The sequence shown here is derived from an EMBL/GenBank/DDBJ whole genome shotgun (WGS) entry which is preliminary data.</text>
</comment>
<feature type="domain" description="Dipeptidylpeptidase IV N-terminal" evidence="3">
    <location>
        <begin position="77"/>
        <end position="430"/>
    </location>
</feature>
<dbReference type="Gene3D" id="3.40.50.1820">
    <property type="entry name" value="alpha/beta hydrolase"/>
    <property type="match status" value="1"/>
</dbReference>
<evidence type="ECO:0000313" key="4">
    <source>
        <dbReference type="EMBL" id="MCA6073236.1"/>
    </source>
</evidence>
<dbReference type="Pfam" id="PF00930">
    <property type="entry name" value="DPPIV_N"/>
    <property type="match status" value="1"/>
</dbReference>
<organism evidence="4 5">
    <name type="scientific">Fulvivirga sedimenti</name>
    <dbReference type="NCBI Taxonomy" id="2879465"/>
    <lineage>
        <taxon>Bacteria</taxon>
        <taxon>Pseudomonadati</taxon>
        <taxon>Bacteroidota</taxon>
        <taxon>Cytophagia</taxon>
        <taxon>Cytophagales</taxon>
        <taxon>Fulvivirgaceae</taxon>
        <taxon>Fulvivirga</taxon>
    </lineage>
</organism>
<feature type="signal peptide" evidence="1">
    <location>
        <begin position="1"/>
        <end position="19"/>
    </location>
</feature>
<feature type="chain" id="PRO_5040870872" evidence="1">
    <location>
        <begin position="20"/>
        <end position="726"/>
    </location>
</feature>
<dbReference type="InterPro" id="IPR029058">
    <property type="entry name" value="AB_hydrolase_fold"/>
</dbReference>
<dbReference type="InterPro" id="IPR050278">
    <property type="entry name" value="Serine_Prot_S9B/DPPIV"/>
</dbReference>
<dbReference type="Gene3D" id="2.140.10.30">
    <property type="entry name" value="Dipeptidylpeptidase IV, N-terminal domain"/>
    <property type="match status" value="1"/>
</dbReference>
<feature type="domain" description="Peptidase S9 prolyl oligopeptidase catalytic" evidence="2">
    <location>
        <begin position="526"/>
        <end position="716"/>
    </location>
</feature>
<keyword evidence="1" id="KW-0732">Signal</keyword>
<dbReference type="EMBL" id="JAIXNE010000001">
    <property type="protein sequence ID" value="MCA6073236.1"/>
    <property type="molecule type" value="Genomic_DNA"/>
</dbReference>
<dbReference type="GO" id="GO:0006508">
    <property type="term" value="P:proteolysis"/>
    <property type="evidence" value="ECO:0007669"/>
    <property type="project" value="InterPro"/>
</dbReference>
<dbReference type="PANTHER" id="PTHR11731:SF193">
    <property type="entry name" value="DIPEPTIDYL PEPTIDASE 9"/>
    <property type="match status" value="1"/>
</dbReference>
<proteinExistence type="predicted"/>